<organism evidence="2 3">
    <name type="scientific">Sphingomonas alba</name>
    <dbReference type="NCBI Taxonomy" id="2908208"/>
    <lineage>
        <taxon>Bacteria</taxon>
        <taxon>Pseudomonadati</taxon>
        <taxon>Pseudomonadota</taxon>
        <taxon>Alphaproteobacteria</taxon>
        <taxon>Sphingomonadales</taxon>
        <taxon>Sphingomonadaceae</taxon>
        <taxon>Sphingomonas</taxon>
    </lineage>
</organism>
<reference evidence="2" key="1">
    <citation type="submission" date="2022-05" db="EMBL/GenBank/DDBJ databases">
        <authorList>
            <person name="Jo J.-H."/>
            <person name="Im W.-T."/>
        </authorList>
    </citation>
    <scope>NUCLEOTIDE SEQUENCE</scope>
    <source>
        <strain evidence="2">SE158</strain>
    </source>
</reference>
<dbReference type="RefSeq" id="WP_249846919.1">
    <property type="nucleotide sequence ID" value="NZ_JAMGBD010000001.1"/>
</dbReference>
<keyword evidence="3" id="KW-1185">Reference proteome</keyword>
<sequence>MRKHLRNLWNDKRGNALILAAAALPLLLGSAGLATDTIQWALWKRQLQRAADSAAIAGVYDRVAHTGGTDNVPTAVDHDLALNQHTNINLMTNYPQLSYPADAGSNKNQVRVVLRVQRSLSFSSMFMAAAPMITATAQAATVGVSGEFCVLSLQNNSKTGIQATGNNSITMDCGMMTNSTATNAAAGQGSANVTATTLAASGGIQQSKTWNINSYQPYSPSLEDPYADLTPSAADGDFDNCVDTTTAYKGKALTVNNGNTGLVINGADAATSGGACFASLSVQSNRALTLKNGVFVVNGGNADIQGNLILDNAVLLLTNKDSSTTASIGKFDNNASGTISATAMTSGKWAGMALYQDRRAVDDAPTGNITASSPNKVNGNSTQKVTGVLYFPSQQLTYNGTGTGTATCTQFVAKRIYWSGNSGLNNFTKNCTLKGITAITAPQKVRLVA</sequence>
<evidence type="ECO:0000313" key="3">
    <source>
        <dbReference type="Proteomes" id="UP001165363"/>
    </source>
</evidence>
<name>A0ABT0RK65_9SPHN</name>
<protein>
    <submittedName>
        <fullName evidence="2">Pilus assembly protein TadG-related protein</fullName>
    </submittedName>
</protein>
<accession>A0ABT0RK65</accession>
<evidence type="ECO:0000259" key="1">
    <source>
        <dbReference type="Pfam" id="PF13400"/>
    </source>
</evidence>
<proteinExistence type="predicted"/>
<dbReference type="Proteomes" id="UP001165363">
    <property type="component" value="Unassembled WGS sequence"/>
</dbReference>
<evidence type="ECO:0000313" key="2">
    <source>
        <dbReference type="EMBL" id="MCL6682985.1"/>
    </source>
</evidence>
<dbReference type="InterPro" id="IPR028087">
    <property type="entry name" value="Tad_N"/>
</dbReference>
<dbReference type="EMBL" id="JAMGBD010000001">
    <property type="protein sequence ID" value="MCL6682985.1"/>
    <property type="molecule type" value="Genomic_DNA"/>
</dbReference>
<gene>
    <name evidence="2" type="ORF">LZ536_03580</name>
</gene>
<comment type="caution">
    <text evidence="2">The sequence shown here is derived from an EMBL/GenBank/DDBJ whole genome shotgun (WGS) entry which is preliminary data.</text>
</comment>
<feature type="domain" description="Putative Flp pilus-assembly TadG-like N-terminal" evidence="1">
    <location>
        <begin position="14"/>
        <end position="59"/>
    </location>
</feature>
<dbReference type="Pfam" id="PF13400">
    <property type="entry name" value="Tad"/>
    <property type="match status" value="1"/>
</dbReference>